<dbReference type="Proteomes" id="UP000283586">
    <property type="component" value="Unassembled WGS sequence"/>
</dbReference>
<evidence type="ECO:0000313" key="2">
    <source>
        <dbReference type="Proteomes" id="UP000283586"/>
    </source>
</evidence>
<feature type="non-terminal residue" evidence="1">
    <location>
        <position position="1"/>
    </location>
</feature>
<dbReference type="AlphaFoldDB" id="A0A415TP07"/>
<proteinExistence type="predicted"/>
<name>A0A415TP07_9FIRM</name>
<evidence type="ECO:0000313" key="1">
    <source>
        <dbReference type="EMBL" id="RHN03939.1"/>
    </source>
</evidence>
<sequence>DLKKSVQLIVTYPSIMRDANEKIVFQLINTEQNKTFLEQVPHREFQDLSIVYKVIISADKDAVQSSKITNEFAKRLGMSEEQLFKCAAENTRRIFPPVVRSMNDIMREMFARDGMPQEIADMMIAEIPPEQTMWVISNEKGINGAASMLYENELHELAESLESDLYILPSSVHEVIAVSSDMGSPEMLAQMVVEVNMQEVSLDERLSNQVYHYDKDLRKLTLATDTPNKRLDGIVAEPPLVYDAKERSR</sequence>
<dbReference type="InterPro" id="IPR043743">
    <property type="entry name" value="DUF5688"/>
</dbReference>
<organism evidence="1 2">
    <name type="scientific">Roseburia intestinalis</name>
    <dbReference type="NCBI Taxonomy" id="166486"/>
    <lineage>
        <taxon>Bacteria</taxon>
        <taxon>Bacillati</taxon>
        <taxon>Bacillota</taxon>
        <taxon>Clostridia</taxon>
        <taxon>Lachnospirales</taxon>
        <taxon>Lachnospiraceae</taxon>
        <taxon>Roseburia</taxon>
    </lineage>
</organism>
<reference evidence="1 2" key="1">
    <citation type="submission" date="2018-08" db="EMBL/GenBank/DDBJ databases">
        <title>A genome reference for cultivated species of the human gut microbiota.</title>
        <authorList>
            <person name="Zou Y."/>
            <person name="Xue W."/>
            <person name="Luo G."/>
        </authorList>
    </citation>
    <scope>NUCLEOTIDE SEQUENCE [LARGE SCALE GENOMIC DNA]</scope>
    <source>
        <strain evidence="1 2">AF31-21AC</strain>
    </source>
</reference>
<dbReference type="EMBL" id="QRQN01000029">
    <property type="protein sequence ID" value="RHN03939.1"/>
    <property type="molecule type" value="Genomic_DNA"/>
</dbReference>
<comment type="caution">
    <text evidence="1">The sequence shown here is derived from an EMBL/GenBank/DDBJ whole genome shotgun (WGS) entry which is preliminary data.</text>
</comment>
<dbReference type="Pfam" id="PF18941">
    <property type="entry name" value="DUF5688"/>
    <property type="match status" value="1"/>
</dbReference>
<accession>A0A415TP07</accession>
<dbReference type="RefSeq" id="WP_118489313.1">
    <property type="nucleotide sequence ID" value="NZ_QRQN01000029.1"/>
</dbReference>
<protein>
    <submittedName>
        <fullName evidence="1">Uncharacterized protein</fullName>
    </submittedName>
</protein>
<gene>
    <name evidence="1" type="ORF">DWZ31_17260</name>
</gene>